<reference evidence="3" key="1">
    <citation type="submission" date="2022-11" db="UniProtKB">
        <authorList>
            <consortium name="WormBaseParasite"/>
        </authorList>
    </citation>
    <scope>IDENTIFICATION</scope>
</reference>
<protein>
    <submittedName>
        <fullName evidence="3">Uncharacterized protein</fullName>
    </submittedName>
</protein>
<sequence>MEVPEEEVVGAIQAMNKAHEHIIQIDQPKSEKDEDEPDCYFDISSRGSKRNGEKTRQYLMAQLYHDFPEQISRSLLKRLGFKFDSNYERTKSGMGLSLAQQRIKNYITEAVKCR</sequence>
<dbReference type="Proteomes" id="UP000887574">
    <property type="component" value="Unplaced"/>
</dbReference>
<accession>A0A915EFW6</accession>
<keyword evidence="2" id="KW-1185">Reference proteome</keyword>
<evidence type="ECO:0000313" key="2">
    <source>
        <dbReference type="Proteomes" id="UP000887574"/>
    </source>
</evidence>
<proteinExistence type="predicted"/>
<organism evidence="2 3">
    <name type="scientific">Ditylenchus dipsaci</name>
    <dbReference type="NCBI Taxonomy" id="166011"/>
    <lineage>
        <taxon>Eukaryota</taxon>
        <taxon>Metazoa</taxon>
        <taxon>Ecdysozoa</taxon>
        <taxon>Nematoda</taxon>
        <taxon>Chromadorea</taxon>
        <taxon>Rhabditida</taxon>
        <taxon>Tylenchina</taxon>
        <taxon>Tylenchomorpha</taxon>
        <taxon>Sphaerularioidea</taxon>
        <taxon>Anguinidae</taxon>
        <taxon>Anguininae</taxon>
        <taxon>Ditylenchus</taxon>
    </lineage>
</organism>
<dbReference type="AlphaFoldDB" id="A0A915EFW6"/>
<evidence type="ECO:0000313" key="3">
    <source>
        <dbReference type="WBParaSite" id="jg5643"/>
    </source>
</evidence>
<name>A0A915EFW6_9BILA</name>
<evidence type="ECO:0000256" key="1">
    <source>
        <dbReference type="SAM" id="MobiDB-lite"/>
    </source>
</evidence>
<dbReference type="WBParaSite" id="jg5643">
    <property type="protein sequence ID" value="jg5643"/>
    <property type="gene ID" value="jg5643"/>
</dbReference>
<feature type="region of interest" description="Disordered" evidence="1">
    <location>
        <begin position="26"/>
        <end position="49"/>
    </location>
</feature>